<evidence type="ECO:0000313" key="2">
    <source>
        <dbReference type="EMBL" id="OJI98375.1"/>
    </source>
</evidence>
<dbReference type="RefSeq" id="XP_040664138.1">
    <property type="nucleotide sequence ID" value="XM_040811574.1"/>
</dbReference>
<reference evidence="3" key="1">
    <citation type="journal article" date="2017" name="Genome Biol.">
        <title>Comparative genomics reveals high biological diversity and specific adaptations in the industrially and medically important fungal genus Aspergillus.</title>
        <authorList>
            <person name="de Vries R.P."/>
            <person name="Riley R."/>
            <person name="Wiebenga A."/>
            <person name="Aguilar-Osorio G."/>
            <person name="Amillis S."/>
            <person name="Uchima C.A."/>
            <person name="Anderluh G."/>
            <person name="Asadollahi M."/>
            <person name="Askin M."/>
            <person name="Barry K."/>
            <person name="Battaglia E."/>
            <person name="Bayram O."/>
            <person name="Benocci T."/>
            <person name="Braus-Stromeyer S.A."/>
            <person name="Caldana C."/>
            <person name="Canovas D."/>
            <person name="Cerqueira G.C."/>
            <person name="Chen F."/>
            <person name="Chen W."/>
            <person name="Choi C."/>
            <person name="Clum A."/>
            <person name="Dos Santos R.A."/>
            <person name="Damasio A.R."/>
            <person name="Diallinas G."/>
            <person name="Emri T."/>
            <person name="Fekete E."/>
            <person name="Flipphi M."/>
            <person name="Freyberg S."/>
            <person name="Gallo A."/>
            <person name="Gournas C."/>
            <person name="Habgood R."/>
            <person name="Hainaut M."/>
            <person name="Harispe M.L."/>
            <person name="Henrissat B."/>
            <person name="Hilden K.S."/>
            <person name="Hope R."/>
            <person name="Hossain A."/>
            <person name="Karabika E."/>
            <person name="Karaffa L."/>
            <person name="Karanyi Z."/>
            <person name="Krasevec N."/>
            <person name="Kuo A."/>
            <person name="Kusch H."/>
            <person name="LaButti K."/>
            <person name="Lagendijk E.L."/>
            <person name="Lapidus A."/>
            <person name="Levasseur A."/>
            <person name="Lindquist E."/>
            <person name="Lipzen A."/>
            <person name="Logrieco A.F."/>
            <person name="MacCabe A."/>
            <person name="Maekelae M.R."/>
            <person name="Malavazi I."/>
            <person name="Melin P."/>
            <person name="Meyer V."/>
            <person name="Mielnichuk N."/>
            <person name="Miskei M."/>
            <person name="Molnar A.P."/>
            <person name="Mule G."/>
            <person name="Ngan C.Y."/>
            <person name="Orejas M."/>
            <person name="Orosz E."/>
            <person name="Ouedraogo J.P."/>
            <person name="Overkamp K.M."/>
            <person name="Park H.-S."/>
            <person name="Perrone G."/>
            <person name="Piumi F."/>
            <person name="Punt P.J."/>
            <person name="Ram A.F."/>
            <person name="Ramon A."/>
            <person name="Rauscher S."/>
            <person name="Record E."/>
            <person name="Riano-Pachon D.M."/>
            <person name="Robert V."/>
            <person name="Roehrig J."/>
            <person name="Ruller R."/>
            <person name="Salamov A."/>
            <person name="Salih N.S."/>
            <person name="Samson R.A."/>
            <person name="Sandor E."/>
            <person name="Sanguinetti M."/>
            <person name="Schuetze T."/>
            <person name="Sepcic K."/>
            <person name="Shelest E."/>
            <person name="Sherlock G."/>
            <person name="Sophianopoulou V."/>
            <person name="Squina F.M."/>
            <person name="Sun H."/>
            <person name="Susca A."/>
            <person name="Todd R.B."/>
            <person name="Tsang A."/>
            <person name="Unkles S.E."/>
            <person name="van de Wiele N."/>
            <person name="van Rossen-Uffink D."/>
            <person name="Oliveira J.V."/>
            <person name="Vesth T.C."/>
            <person name="Visser J."/>
            <person name="Yu J.-H."/>
            <person name="Zhou M."/>
            <person name="Andersen M.R."/>
            <person name="Archer D.B."/>
            <person name="Baker S.E."/>
            <person name="Benoit I."/>
            <person name="Brakhage A.A."/>
            <person name="Braus G.H."/>
            <person name="Fischer R."/>
            <person name="Frisvad J.C."/>
            <person name="Goldman G.H."/>
            <person name="Houbraken J."/>
            <person name="Oakley B."/>
            <person name="Pocsi I."/>
            <person name="Scazzocchio C."/>
            <person name="Seiboth B."/>
            <person name="vanKuyk P.A."/>
            <person name="Wortman J."/>
            <person name="Dyer P.S."/>
            <person name="Grigoriev I.V."/>
        </authorList>
    </citation>
    <scope>NUCLEOTIDE SEQUENCE [LARGE SCALE GENOMIC DNA]</scope>
    <source>
        <strain evidence="3">CBS 583.65</strain>
    </source>
</reference>
<accession>A0A1L9PA72</accession>
<dbReference type="VEuPathDB" id="FungiDB:ASPVEDRAFT_37809"/>
<dbReference type="Gene3D" id="3.40.50.1240">
    <property type="entry name" value="Phosphoglycerate mutase-like"/>
    <property type="match status" value="1"/>
</dbReference>
<dbReference type="InterPro" id="IPR029033">
    <property type="entry name" value="His_PPase_superfam"/>
</dbReference>
<dbReference type="PANTHER" id="PTHR48100">
    <property type="entry name" value="BROAD-SPECIFICITY PHOSPHATASE YOR283W-RELATED"/>
    <property type="match status" value="1"/>
</dbReference>
<dbReference type="Pfam" id="PF00300">
    <property type="entry name" value="His_Phos_1"/>
    <property type="match status" value="1"/>
</dbReference>
<dbReference type="InterPro" id="IPR013078">
    <property type="entry name" value="His_Pase_superF_clade-1"/>
</dbReference>
<proteinExistence type="predicted"/>
<organism evidence="2 3">
    <name type="scientific">Aspergillus versicolor CBS 583.65</name>
    <dbReference type="NCBI Taxonomy" id="1036611"/>
    <lineage>
        <taxon>Eukaryota</taxon>
        <taxon>Fungi</taxon>
        <taxon>Dikarya</taxon>
        <taxon>Ascomycota</taxon>
        <taxon>Pezizomycotina</taxon>
        <taxon>Eurotiomycetes</taxon>
        <taxon>Eurotiomycetidae</taxon>
        <taxon>Eurotiales</taxon>
        <taxon>Aspergillaceae</taxon>
        <taxon>Aspergillus</taxon>
        <taxon>Aspergillus subgen. Nidulantes</taxon>
    </lineage>
</organism>
<name>A0A1L9PA72_ASPVE</name>
<dbReference type="SUPFAM" id="SSF53254">
    <property type="entry name" value="Phosphoglycerate mutase-like"/>
    <property type="match status" value="1"/>
</dbReference>
<dbReference type="InterPro" id="IPR050275">
    <property type="entry name" value="PGM_Phosphatase"/>
</dbReference>
<dbReference type="OrthoDB" id="496981at2759"/>
<sequence>MAPTIHCVRHAQGVHNLCTENHVIPDPPLTDLGIEQCQKLRDTFPRHGQIDLVVASPLRRTMYTALQSFEPVFKANPNMKLILLPDIQETSDVPCDTGSDPEVLRKEIEEKGLPVDASFVTDGWNVKTGRYAPTNGAVGGRARTARRWLKARPEKEIAMVSHGGVLHYFTEDWEDSSQFQGTGWVNTEYRTYTYSDKIDLDDLEDEKLDSDNASLVETIESRQRRGKQGPMADRQKQKELYKKGVDGWNAQGLQLSTAEREAAKVPAGKEVDGVRV</sequence>
<dbReference type="AlphaFoldDB" id="A0A1L9PA72"/>
<evidence type="ECO:0000256" key="1">
    <source>
        <dbReference type="SAM" id="MobiDB-lite"/>
    </source>
</evidence>
<dbReference type="CDD" id="cd07067">
    <property type="entry name" value="HP_PGM_like"/>
    <property type="match status" value="1"/>
</dbReference>
<dbReference type="GeneID" id="63727085"/>
<protein>
    <recommendedName>
        <fullName evidence="4">Phosphoglycerate mutase family protein</fullName>
    </recommendedName>
</protein>
<dbReference type="GO" id="GO:0016791">
    <property type="term" value="F:phosphatase activity"/>
    <property type="evidence" value="ECO:0007669"/>
    <property type="project" value="TreeGrafter"/>
</dbReference>
<dbReference type="SMART" id="SM00855">
    <property type="entry name" value="PGAM"/>
    <property type="match status" value="1"/>
</dbReference>
<evidence type="ECO:0000313" key="3">
    <source>
        <dbReference type="Proteomes" id="UP000184073"/>
    </source>
</evidence>
<dbReference type="Proteomes" id="UP000184073">
    <property type="component" value="Unassembled WGS sequence"/>
</dbReference>
<gene>
    <name evidence="2" type="ORF">ASPVEDRAFT_37809</name>
</gene>
<dbReference type="GO" id="GO:0005737">
    <property type="term" value="C:cytoplasm"/>
    <property type="evidence" value="ECO:0007669"/>
    <property type="project" value="TreeGrafter"/>
</dbReference>
<evidence type="ECO:0008006" key="4">
    <source>
        <dbReference type="Google" id="ProtNLM"/>
    </source>
</evidence>
<dbReference type="EMBL" id="KV878126">
    <property type="protein sequence ID" value="OJI98375.1"/>
    <property type="molecule type" value="Genomic_DNA"/>
</dbReference>
<keyword evidence="3" id="KW-1185">Reference proteome</keyword>
<dbReference type="PANTHER" id="PTHR48100:SF54">
    <property type="entry name" value="PHOSPHATASE SPAC5H10.03-RELATED"/>
    <property type="match status" value="1"/>
</dbReference>
<feature type="region of interest" description="Disordered" evidence="1">
    <location>
        <begin position="220"/>
        <end position="240"/>
    </location>
</feature>